<dbReference type="EMBL" id="BMIR01000008">
    <property type="protein sequence ID" value="GGE40896.1"/>
    <property type="molecule type" value="Genomic_DNA"/>
</dbReference>
<feature type="chain" id="PRO_5035263767" description="DUF4879 domain-containing protein" evidence="1">
    <location>
        <begin position="28"/>
        <end position="155"/>
    </location>
</feature>
<dbReference type="Gene3D" id="2.60.40.2870">
    <property type="match status" value="1"/>
</dbReference>
<dbReference type="InterPro" id="IPR032624">
    <property type="entry name" value="DUF4879"/>
</dbReference>
<evidence type="ECO:0000256" key="1">
    <source>
        <dbReference type="SAM" id="SignalP"/>
    </source>
</evidence>
<evidence type="ECO:0008006" key="4">
    <source>
        <dbReference type="Google" id="ProtNLM"/>
    </source>
</evidence>
<dbReference type="AlphaFoldDB" id="A0A8J2VUV0"/>
<sequence>MKRIVVSFIAILLALPVVFTISEKAHAAPAPELTNLQVIGVTSDGVNGEWENIDFNQQSANIPMSGQNGYIAVYIEGTVQNGTFQVYDNGNNITSRTFQALPDDYVTNANNIVIGTIKYIGVPLSEVTSGIFNVTANNYYPPNNTLYDNLFITVN</sequence>
<dbReference type="RefSeq" id="WP_188692882.1">
    <property type="nucleotide sequence ID" value="NZ_BMIR01000008.1"/>
</dbReference>
<evidence type="ECO:0000313" key="3">
    <source>
        <dbReference type="Proteomes" id="UP000628775"/>
    </source>
</evidence>
<accession>A0A8J2VUV0</accession>
<dbReference type="Proteomes" id="UP000628775">
    <property type="component" value="Unassembled WGS sequence"/>
</dbReference>
<protein>
    <recommendedName>
        <fullName evidence="4">DUF4879 domain-containing protein</fullName>
    </recommendedName>
</protein>
<dbReference type="Pfam" id="PF16219">
    <property type="entry name" value="DUF4879"/>
    <property type="match status" value="1"/>
</dbReference>
<reference evidence="2" key="2">
    <citation type="submission" date="2020-09" db="EMBL/GenBank/DDBJ databases">
        <authorList>
            <person name="Sun Q."/>
            <person name="Zhou Y."/>
        </authorList>
    </citation>
    <scope>NUCLEOTIDE SEQUENCE</scope>
    <source>
        <strain evidence="2">CGMCC 1.15371</strain>
    </source>
</reference>
<proteinExistence type="predicted"/>
<reference evidence="2" key="1">
    <citation type="journal article" date="2014" name="Int. J. Syst. Evol. Microbiol.">
        <title>Complete genome sequence of Corynebacterium casei LMG S-19264T (=DSM 44701T), isolated from a smear-ripened cheese.</title>
        <authorList>
            <consortium name="US DOE Joint Genome Institute (JGI-PGF)"/>
            <person name="Walter F."/>
            <person name="Albersmeier A."/>
            <person name="Kalinowski J."/>
            <person name="Ruckert C."/>
        </authorList>
    </citation>
    <scope>NUCLEOTIDE SEQUENCE</scope>
    <source>
        <strain evidence="2">CGMCC 1.15371</strain>
    </source>
</reference>
<feature type="signal peptide" evidence="1">
    <location>
        <begin position="1"/>
        <end position="27"/>
    </location>
</feature>
<keyword evidence="3" id="KW-1185">Reference proteome</keyword>
<evidence type="ECO:0000313" key="2">
    <source>
        <dbReference type="EMBL" id="GGE40896.1"/>
    </source>
</evidence>
<name>A0A8J2VUV0_9BACL</name>
<comment type="caution">
    <text evidence="2">The sequence shown here is derived from an EMBL/GenBank/DDBJ whole genome shotgun (WGS) entry which is preliminary data.</text>
</comment>
<organism evidence="2 3">
    <name type="scientific">Pullulanibacillus camelliae</name>
    <dbReference type="NCBI Taxonomy" id="1707096"/>
    <lineage>
        <taxon>Bacteria</taxon>
        <taxon>Bacillati</taxon>
        <taxon>Bacillota</taxon>
        <taxon>Bacilli</taxon>
        <taxon>Bacillales</taxon>
        <taxon>Sporolactobacillaceae</taxon>
        <taxon>Pullulanibacillus</taxon>
    </lineage>
</organism>
<keyword evidence="1" id="KW-0732">Signal</keyword>
<gene>
    <name evidence="2" type="ORF">GCM10011391_19590</name>
</gene>